<dbReference type="Gene3D" id="2.60.40.1080">
    <property type="match status" value="3"/>
</dbReference>
<name>A0A1C1A424_9BACL</name>
<dbReference type="Gene3D" id="1.10.1330.10">
    <property type="entry name" value="Dockerin domain"/>
    <property type="match status" value="1"/>
</dbReference>
<accession>A0A1C1A424</accession>
<feature type="domain" description="BIG2" evidence="1">
    <location>
        <begin position="320"/>
        <end position="402"/>
    </location>
</feature>
<comment type="caution">
    <text evidence="2">The sequence shown here is derived from an EMBL/GenBank/DDBJ whole genome shotgun (WGS) entry which is preliminary data.</text>
</comment>
<organism evidence="2 3">
    <name type="scientific">Paenibacillus pectinilyticus</name>
    <dbReference type="NCBI Taxonomy" id="512399"/>
    <lineage>
        <taxon>Bacteria</taxon>
        <taxon>Bacillati</taxon>
        <taxon>Bacillota</taxon>
        <taxon>Bacilli</taxon>
        <taxon>Bacillales</taxon>
        <taxon>Paenibacillaceae</taxon>
        <taxon>Paenibacillus</taxon>
    </lineage>
</organism>
<dbReference type="Proteomes" id="UP000093309">
    <property type="component" value="Unassembled WGS sequence"/>
</dbReference>
<proteinExistence type="predicted"/>
<dbReference type="STRING" id="512399.A8709_14545"/>
<sequence length="537" mass="56244">MDSMPQLSFSNNRYRKSLRRTGLLALTLMLILNLYAAFYIQFADAATSQIIVMDKTQYLQSEPVTLSYKGAAANGKDWVGIYKTGDTPPGSGVAITWNYAKSGDGKVSFSGLAPGTYDALFLFNDGYTILDRKTFQVVTSMPVSGVTLDQPKIRMTQGDIQTLTATVSPGNANDQRVSWISSNPSIVSVTATGGIATLNANLPGTATVTSTTYDGNFKASATVRVDPPGYIRVSGISIDKQDVTLEKGQTTQVTATVAPVDAANPNVLWTSSNPSVASVVADVNGTATIQANSGGIASITATAADDEGYTVVSNITVHVPANGVLLDQANIQMVANQSVQLHATVSPADALNKNVIWSSSDPSIVQVTGLNDTTDATILGLKVGTAVITVRTVDGNFTQDCNVTVAVLDNTALKSAITAAQVKLDSASIGSKWGQYSQSAAGTLHAAISAANVVWSNVNATQTEVNQSVIALNSALQNFEGALNVNASIGDVAIISAHNGSTSVSSDWADIQRYDLNQDNEISIIDLQAMAKMIVNQ</sequence>
<dbReference type="AlphaFoldDB" id="A0A1C1A424"/>
<keyword evidence="3" id="KW-1185">Reference proteome</keyword>
<protein>
    <recommendedName>
        <fullName evidence="1">BIG2 domain-containing protein</fullName>
    </recommendedName>
</protein>
<gene>
    <name evidence="2" type="ORF">A8709_14545</name>
</gene>
<dbReference type="SMART" id="SM00635">
    <property type="entry name" value="BID_2"/>
    <property type="match status" value="3"/>
</dbReference>
<evidence type="ECO:0000259" key="1">
    <source>
        <dbReference type="SMART" id="SM00635"/>
    </source>
</evidence>
<reference evidence="3" key="1">
    <citation type="submission" date="2016-05" db="EMBL/GenBank/DDBJ databases">
        <title>Paenibacillus oryzae. sp. nov., isolated from the rice root.</title>
        <authorList>
            <person name="Zhang J."/>
            <person name="Zhang X."/>
        </authorList>
    </citation>
    <scope>NUCLEOTIDE SEQUENCE [LARGE SCALE GENOMIC DNA]</scope>
    <source>
        <strain evidence="3">KCTC13222</strain>
    </source>
</reference>
<feature type="domain" description="BIG2" evidence="1">
    <location>
        <begin position="232"/>
        <end position="313"/>
    </location>
</feature>
<dbReference type="InterPro" id="IPR008964">
    <property type="entry name" value="Invasin/intimin_cell_adhesion"/>
</dbReference>
<dbReference type="OrthoDB" id="1098018at2"/>
<dbReference type="Pfam" id="PF02368">
    <property type="entry name" value="Big_2"/>
    <property type="match status" value="3"/>
</dbReference>
<dbReference type="GO" id="GO:0000272">
    <property type="term" value="P:polysaccharide catabolic process"/>
    <property type="evidence" value="ECO:0007669"/>
    <property type="project" value="InterPro"/>
</dbReference>
<evidence type="ECO:0000313" key="3">
    <source>
        <dbReference type="Proteomes" id="UP000093309"/>
    </source>
</evidence>
<dbReference type="InterPro" id="IPR018247">
    <property type="entry name" value="EF_Hand_1_Ca_BS"/>
</dbReference>
<dbReference type="Gene3D" id="1.20.1270.90">
    <property type="entry name" value="AF1782-like"/>
    <property type="match status" value="1"/>
</dbReference>
<evidence type="ECO:0000313" key="2">
    <source>
        <dbReference type="EMBL" id="OCT15311.1"/>
    </source>
</evidence>
<dbReference type="RefSeq" id="WP_065852222.1">
    <property type="nucleotide sequence ID" value="NZ_LYPC01000014.1"/>
</dbReference>
<feature type="domain" description="BIG2" evidence="1">
    <location>
        <begin position="142"/>
        <end position="222"/>
    </location>
</feature>
<dbReference type="SUPFAM" id="SSF49373">
    <property type="entry name" value="Invasin/intimin cell-adhesion fragments"/>
    <property type="match status" value="3"/>
</dbReference>
<dbReference type="InterPro" id="IPR036439">
    <property type="entry name" value="Dockerin_dom_sf"/>
</dbReference>
<dbReference type="PROSITE" id="PS00018">
    <property type="entry name" value="EF_HAND_1"/>
    <property type="match status" value="1"/>
</dbReference>
<dbReference type="EMBL" id="LYPC01000014">
    <property type="protein sequence ID" value="OCT15311.1"/>
    <property type="molecule type" value="Genomic_DNA"/>
</dbReference>
<dbReference type="InterPro" id="IPR003343">
    <property type="entry name" value="Big_2"/>
</dbReference>